<name>A0A8I1MCG2_9PROT</name>
<evidence type="ECO:0000313" key="6">
    <source>
        <dbReference type="EMBL" id="MBN8198831.1"/>
    </source>
</evidence>
<dbReference type="PANTHER" id="PTHR43280:SF27">
    <property type="entry name" value="TRANSCRIPTIONAL REGULATOR MTLR"/>
    <property type="match status" value="1"/>
</dbReference>
<gene>
    <name evidence="6" type="ORF">JF547_20365</name>
</gene>
<evidence type="ECO:0000256" key="1">
    <source>
        <dbReference type="ARBA" id="ARBA00023015"/>
    </source>
</evidence>
<reference evidence="6" key="1">
    <citation type="submission" date="2020-12" db="EMBL/GenBank/DDBJ databases">
        <title>Oil enriched cultivation method for isolating marine PHA-producing bacteria.</title>
        <authorList>
            <person name="Zheng W."/>
            <person name="Yu S."/>
            <person name="Huang Y."/>
        </authorList>
    </citation>
    <scope>NUCLEOTIDE SEQUENCE</scope>
    <source>
        <strain evidence="6">SY-2-3</strain>
    </source>
</reference>
<dbReference type="SUPFAM" id="SSF51182">
    <property type="entry name" value="RmlC-like cupins"/>
    <property type="match status" value="1"/>
</dbReference>
<evidence type="ECO:0000259" key="5">
    <source>
        <dbReference type="PROSITE" id="PS01124"/>
    </source>
</evidence>
<dbReference type="SMART" id="SM00342">
    <property type="entry name" value="HTH_ARAC"/>
    <property type="match status" value="1"/>
</dbReference>
<dbReference type="PROSITE" id="PS00041">
    <property type="entry name" value="HTH_ARAC_FAMILY_1"/>
    <property type="match status" value="1"/>
</dbReference>
<keyword evidence="2" id="KW-0238">DNA-binding</keyword>
<keyword evidence="3" id="KW-0804">Transcription</keyword>
<dbReference type="InterPro" id="IPR018062">
    <property type="entry name" value="HTH_AraC-typ_CS"/>
</dbReference>
<dbReference type="GO" id="GO:0043565">
    <property type="term" value="F:sequence-specific DNA binding"/>
    <property type="evidence" value="ECO:0007669"/>
    <property type="project" value="InterPro"/>
</dbReference>
<feature type="domain" description="HTH araC/xylS-type" evidence="5">
    <location>
        <begin position="204"/>
        <end position="302"/>
    </location>
</feature>
<dbReference type="InterPro" id="IPR011051">
    <property type="entry name" value="RmlC_Cupin_sf"/>
</dbReference>
<protein>
    <submittedName>
        <fullName evidence="6">Helix-turn-helix domain-containing protein</fullName>
    </submittedName>
</protein>
<dbReference type="InterPro" id="IPR009057">
    <property type="entry name" value="Homeodomain-like_sf"/>
</dbReference>
<dbReference type="Gene3D" id="1.10.10.60">
    <property type="entry name" value="Homeodomain-like"/>
    <property type="match status" value="2"/>
</dbReference>
<dbReference type="SUPFAM" id="SSF46689">
    <property type="entry name" value="Homeodomain-like"/>
    <property type="match status" value="2"/>
</dbReference>
<evidence type="ECO:0000256" key="3">
    <source>
        <dbReference type="ARBA" id="ARBA00023163"/>
    </source>
</evidence>
<feature type="region of interest" description="Disordered" evidence="4">
    <location>
        <begin position="294"/>
        <end position="321"/>
    </location>
</feature>
<dbReference type="AlphaFoldDB" id="A0A8I1MCG2"/>
<proteinExistence type="predicted"/>
<dbReference type="RefSeq" id="WP_206928479.1">
    <property type="nucleotide sequence ID" value="NZ_JAEKJW010000004.1"/>
</dbReference>
<evidence type="ECO:0000313" key="7">
    <source>
        <dbReference type="Proteomes" id="UP000664405"/>
    </source>
</evidence>
<dbReference type="Pfam" id="PF12833">
    <property type="entry name" value="HTH_18"/>
    <property type="match status" value="1"/>
</dbReference>
<accession>A0A8I1MCG2</accession>
<dbReference type="PROSITE" id="PS01124">
    <property type="entry name" value="HTH_ARAC_FAMILY_2"/>
    <property type="match status" value="1"/>
</dbReference>
<dbReference type="GO" id="GO:0003700">
    <property type="term" value="F:DNA-binding transcription factor activity"/>
    <property type="evidence" value="ECO:0007669"/>
    <property type="project" value="InterPro"/>
</dbReference>
<dbReference type="PRINTS" id="PR00032">
    <property type="entry name" value="HTHARAC"/>
</dbReference>
<comment type="caution">
    <text evidence="6">The sequence shown here is derived from an EMBL/GenBank/DDBJ whole genome shotgun (WGS) entry which is preliminary data.</text>
</comment>
<dbReference type="Proteomes" id="UP000664405">
    <property type="component" value="Unassembled WGS sequence"/>
</dbReference>
<keyword evidence="1" id="KW-0805">Transcription regulation</keyword>
<evidence type="ECO:0000256" key="2">
    <source>
        <dbReference type="ARBA" id="ARBA00023125"/>
    </source>
</evidence>
<organism evidence="6 7">
    <name type="scientific">Thalassospira povalilytica</name>
    <dbReference type="NCBI Taxonomy" id="732237"/>
    <lineage>
        <taxon>Bacteria</taxon>
        <taxon>Pseudomonadati</taxon>
        <taxon>Pseudomonadota</taxon>
        <taxon>Alphaproteobacteria</taxon>
        <taxon>Rhodospirillales</taxon>
        <taxon>Thalassospiraceae</taxon>
        <taxon>Thalassospira</taxon>
    </lineage>
</organism>
<evidence type="ECO:0000256" key="4">
    <source>
        <dbReference type="SAM" id="MobiDB-lite"/>
    </source>
</evidence>
<dbReference type="PANTHER" id="PTHR43280">
    <property type="entry name" value="ARAC-FAMILY TRANSCRIPTIONAL REGULATOR"/>
    <property type="match status" value="1"/>
</dbReference>
<dbReference type="InterPro" id="IPR018060">
    <property type="entry name" value="HTH_AraC"/>
</dbReference>
<sequence length="321" mass="36021">MKLLFEHVQIAPDRSWKGLYRNLLAIPFEWHFHPEYELTLTLGSYGQRYVGDHIGSYGDDDLVLLGPNLPHTWHSANAQPPSASHGELRAHEAALQVAGTTKGHQAFVFWFTADWINTVCKTMPELAGLETALRLSRRGVQFDAATARKVAAFAPVFEQGTPADQLVMLIDVLRTLLDASDLIPLASDRFDAAIPDHDDASRLGRVLDLLHGSYFEPVSSAWIARNAGMSERTLRRFFQRHMGSTIQDYLMGLRLGRAASLLLSSDMPIYRVAEEAGFQNLSHFNRQFRRHRGMAPSSFRKSRFDGIPTPAATQTRHSKAR</sequence>
<dbReference type="EMBL" id="JAEKJW010000004">
    <property type="protein sequence ID" value="MBN8198831.1"/>
    <property type="molecule type" value="Genomic_DNA"/>
</dbReference>
<dbReference type="InterPro" id="IPR020449">
    <property type="entry name" value="Tscrpt_reg_AraC-type_HTH"/>
</dbReference>